<evidence type="ECO:0000256" key="4">
    <source>
        <dbReference type="ARBA" id="ARBA00069124"/>
    </source>
</evidence>
<keyword evidence="1" id="KW-0645">Protease</keyword>
<feature type="active site" description="Nucleophile" evidence="5">
    <location>
        <position position="197"/>
    </location>
</feature>
<dbReference type="GO" id="GO:0016811">
    <property type="term" value="F:hydrolase activity, acting on carbon-nitrogen (but not peptide) bonds, in linear amides"/>
    <property type="evidence" value="ECO:0007669"/>
    <property type="project" value="UniProtKB-ARBA"/>
</dbReference>
<evidence type="ECO:0000256" key="5">
    <source>
        <dbReference type="PIRSR" id="PIRSR600246-1"/>
    </source>
</evidence>
<dbReference type="AlphaFoldDB" id="A0A9D7SXN3"/>
<accession>A0A9D7SXN3</accession>
<evidence type="ECO:0000256" key="6">
    <source>
        <dbReference type="PIRSR" id="PIRSR600246-2"/>
    </source>
</evidence>
<gene>
    <name evidence="8" type="ORF">IPP15_17420</name>
</gene>
<evidence type="ECO:0000256" key="3">
    <source>
        <dbReference type="ARBA" id="ARBA00022813"/>
    </source>
</evidence>
<evidence type="ECO:0000313" key="8">
    <source>
        <dbReference type="EMBL" id="MBK9984121.1"/>
    </source>
</evidence>
<dbReference type="GO" id="GO:0006508">
    <property type="term" value="P:proteolysis"/>
    <property type="evidence" value="ECO:0007669"/>
    <property type="project" value="UniProtKB-KW"/>
</dbReference>
<evidence type="ECO:0000313" key="9">
    <source>
        <dbReference type="Proteomes" id="UP000808337"/>
    </source>
</evidence>
<dbReference type="SUPFAM" id="SSF56235">
    <property type="entry name" value="N-terminal nucleophile aminohydrolases (Ntn hydrolases)"/>
    <property type="match status" value="1"/>
</dbReference>
<dbReference type="PANTHER" id="PTHR10188">
    <property type="entry name" value="L-ASPARAGINASE"/>
    <property type="match status" value="1"/>
</dbReference>
<dbReference type="Proteomes" id="UP000808337">
    <property type="component" value="Unassembled WGS sequence"/>
</dbReference>
<sequence>MTKAFFYTLLVQIIISSCQSMNESSHHKPEYALVIHGGAGVITRNSMDSLTEKSYRSALDSVLTIGEKILADGGTSLDAVESVVAWMEDNPLFNAGRGSVFTYDGKNEMDASIMNGIDLSAGSVGNVRHIRNPIKLARMVMEKSPHVMLVGDGAEEFATQNGVGLVDSSYFFTQIRWDAHMKALEDEKTSAAEKHGTVGAVALDKYGNLAAATSTGGMTNKRWNRIGDSPIIGAGTYANNATCAISSTGHGELFIRYAVAHDISALMAYKGISLQEAANEVVMKKLKEAKGEGGIIGVDHDGNLTMTFNSDGMYRGYVIPGKRYVGIFGNE</sequence>
<evidence type="ECO:0000256" key="1">
    <source>
        <dbReference type="ARBA" id="ARBA00022670"/>
    </source>
</evidence>
<evidence type="ECO:0000256" key="7">
    <source>
        <dbReference type="PIRSR" id="PIRSR600246-3"/>
    </source>
</evidence>
<dbReference type="GO" id="GO:0008233">
    <property type="term" value="F:peptidase activity"/>
    <property type="evidence" value="ECO:0007669"/>
    <property type="project" value="UniProtKB-KW"/>
</dbReference>
<keyword evidence="2" id="KW-0378">Hydrolase</keyword>
<evidence type="ECO:0000256" key="2">
    <source>
        <dbReference type="ARBA" id="ARBA00022801"/>
    </source>
</evidence>
<dbReference type="EMBL" id="JADKGY010000029">
    <property type="protein sequence ID" value="MBK9984121.1"/>
    <property type="molecule type" value="Genomic_DNA"/>
</dbReference>
<reference evidence="8 9" key="1">
    <citation type="submission" date="2020-10" db="EMBL/GenBank/DDBJ databases">
        <title>Connecting structure to function with the recovery of over 1000 high-quality activated sludge metagenome-assembled genomes encoding full-length rRNA genes using long-read sequencing.</title>
        <authorList>
            <person name="Singleton C.M."/>
            <person name="Petriglieri F."/>
            <person name="Kristensen J.M."/>
            <person name="Kirkegaard R.H."/>
            <person name="Michaelsen T.Y."/>
            <person name="Andersen M.H."/>
            <person name="Karst S.M."/>
            <person name="Dueholm M.S."/>
            <person name="Nielsen P.H."/>
            <person name="Albertsen M."/>
        </authorList>
    </citation>
    <scope>NUCLEOTIDE SEQUENCE [LARGE SCALE GENOMIC DNA]</scope>
    <source>
        <strain evidence="8">Ribe_18-Q3-R11-54_MAXAC.273</strain>
    </source>
</reference>
<organism evidence="8 9">
    <name type="scientific">Candidatus Opimibacter skivensis</name>
    <dbReference type="NCBI Taxonomy" id="2982028"/>
    <lineage>
        <taxon>Bacteria</taxon>
        <taxon>Pseudomonadati</taxon>
        <taxon>Bacteroidota</taxon>
        <taxon>Saprospiria</taxon>
        <taxon>Saprospirales</taxon>
        <taxon>Saprospiraceae</taxon>
        <taxon>Candidatus Opimibacter</taxon>
    </lineage>
</organism>
<dbReference type="InterPro" id="IPR029055">
    <property type="entry name" value="Ntn_hydrolases_N"/>
</dbReference>
<dbReference type="Pfam" id="PF01112">
    <property type="entry name" value="Asparaginase_2"/>
    <property type="match status" value="1"/>
</dbReference>
<comment type="caution">
    <text evidence="8">The sequence shown here is derived from an EMBL/GenBank/DDBJ whole genome shotgun (WGS) entry which is preliminary data.</text>
</comment>
<keyword evidence="3" id="KW-0068">Autocatalytic cleavage</keyword>
<feature type="site" description="Cleavage; by autolysis" evidence="7">
    <location>
        <begin position="196"/>
        <end position="197"/>
    </location>
</feature>
<dbReference type="CDD" id="cd04701">
    <property type="entry name" value="Asparaginase_2"/>
    <property type="match status" value="1"/>
</dbReference>
<dbReference type="PROSITE" id="PS51257">
    <property type="entry name" value="PROKAR_LIPOPROTEIN"/>
    <property type="match status" value="1"/>
</dbReference>
<dbReference type="FunFam" id="3.60.20.30:FF:000001">
    <property type="entry name" value="Isoaspartyl peptidase/L-asparaginase"/>
    <property type="match status" value="1"/>
</dbReference>
<name>A0A9D7SXN3_9BACT</name>
<proteinExistence type="predicted"/>
<dbReference type="PANTHER" id="PTHR10188:SF6">
    <property type="entry name" value="N(4)-(BETA-N-ACETYLGLUCOSAMINYL)-L-ASPARAGINASE"/>
    <property type="match status" value="1"/>
</dbReference>
<dbReference type="InterPro" id="IPR000246">
    <property type="entry name" value="Peptidase_T2"/>
</dbReference>
<feature type="binding site" evidence="6">
    <location>
        <begin position="225"/>
        <end position="228"/>
    </location>
    <ligand>
        <name>substrate</name>
    </ligand>
</feature>
<protein>
    <recommendedName>
        <fullName evidence="4">Isoaspartyl peptidase</fullName>
    </recommendedName>
</protein>
<dbReference type="Gene3D" id="3.60.20.30">
    <property type="entry name" value="(Glycosyl)asparaginase"/>
    <property type="match status" value="1"/>
</dbReference>
<feature type="binding site" evidence="6">
    <location>
        <begin position="248"/>
        <end position="251"/>
    </location>
    <ligand>
        <name>substrate</name>
    </ligand>
</feature>